<protein>
    <recommendedName>
        <fullName evidence="3">Neuromedin U</fullName>
    </recommendedName>
</protein>
<sequence>MKALLPATTIVLLYPLTHASESELIPDITRPEVALQESTETLAEMSLADVDQKLNNPLTSLWSLTLQENYTILKGDNIDGTTQSNNLFFQPAFPLPLGEDMTFIARPVFPLVTSPILRSDGSTKSHTSGLGDIQMFALIGPDKSEGLTWGLGGTFIFPTANNDLLGSGKWQAGPAAMVLNLGEKWTTGFVLQHWWSFAGDNDRPSQNHTDFQYIMRRKLPGAMSIGMGPTVSIDWNADSGNQITLPIGLGITKTVRIGKLPVKLRFEPQYSLIKPDDVGSHWNFRLQITPVIPSPFKR</sequence>
<proteinExistence type="predicted"/>
<evidence type="ECO:0000313" key="2">
    <source>
        <dbReference type="Proteomes" id="UP000557872"/>
    </source>
</evidence>
<dbReference type="RefSeq" id="WP_178933258.1">
    <property type="nucleotide sequence ID" value="NZ_JACBAZ010000004.1"/>
</dbReference>
<dbReference type="EMBL" id="JACBAZ010000004">
    <property type="protein sequence ID" value="NWK56486.1"/>
    <property type="molecule type" value="Genomic_DNA"/>
</dbReference>
<accession>A0A851GGJ8</accession>
<dbReference type="InterPro" id="IPR025737">
    <property type="entry name" value="FApF"/>
</dbReference>
<evidence type="ECO:0000313" key="1">
    <source>
        <dbReference type="EMBL" id="NWK56486.1"/>
    </source>
</evidence>
<evidence type="ECO:0008006" key="3">
    <source>
        <dbReference type="Google" id="ProtNLM"/>
    </source>
</evidence>
<dbReference type="Pfam" id="PF13557">
    <property type="entry name" value="Phenol_MetA_deg"/>
    <property type="match status" value="1"/>
</dbReference>
<keyword evidence="2" id="KW-1185">Reference proteome</keyword>
<dbReference type="AlphaFoldDB" id="A0A851GGJ8"/>
<reference evidence="1 2" key="1">
    <citation type="submission" date="2020-07" db="EMBL/GenBank/DDBJ databases">
        <title>Roseicoccus Jingziensis gen. nov., sp. nov., isolated from coastal seawater.</title>
        <authorList>
            <person name="Feng X."/>
        </authorList>
    </citation>
    <scope>NUCLEOTIDE SEQUENCE [LARGE SCALE GENOMIC DNA]</scope>
    <source>
        <strain evidence="1 2">N1E253</strain>
    </source>
</reference>
<comment type="caution">
    <text evidence="1">The sequence shown here is derived from an EMBL/GenBank/DDBJ whole genome shotgun (WGS) entry which is preliminary data.</text>
</comment>
<gene>
    <name evidence="1" type="ORF">HW115_12760</name>
</gene>
<name>A0A851GGJ8_9BACT</name>
<dbReference type="Proteomes" id="UP000557872">
    <property type="component" value="Unassembled WGS sequence"/>
</dbReference>
<organism evidence="1 2">
    <name type="scientific">Oceaniferula marina</name>
    <dbReference type="NCBI Taxonomy" id="2748318"/>
    <lineage>
        <taxon>Bacteria</taxon>
        <taxon>Pseudomonadati</taxon>
        <taxon>Verrucomicrobiota</taxon>
        <taxon>Verrucomicrobiia</taxon>
        <taxon>Verrucomicrobiales</taxon>
        <taxon>Verrucomicrobiaceae</taxon>
        <taxon>Oceaniferula</taxon>
    </lineage>
</organism>